<feature type="non-terminal residue" evidence="5">
    <location>
        <position position="1"/>
    </location>
</feature>
<comment type="subcellular location">
    <subcellularLocation>
        <location evidence="1">Membrane</location>
    </subcellularLocation>
</comment>
<dbReference type="Gene3D" id="3.30.1370.50">
    <property type="entry name" value="R3H-like domain"/>
    <property type="match status" value="1"/>
</dbReference>
<dbReference type="PANTHER" id="PTHR21678:SF6">
    <property type="entry name" value="R3H AND COILED-COIL DOMAIN-CONTAINING PROTEIN 1"/>
    <property type="match status" value="1"/>
</dbReference>
<evidence type="ECO:0000313" key="6">
    <source>
        <dbReference type="Proteomes" id="UP000824540"/>
    </source>
</evidence>
<dbReference type="GO" id="GO:0003676">
    <property type="term" value="F:nucleic acid binding"/>
    <property type="evidence" value="ECO:0007669"/>
    <property type="project" value="UniProtKB-UniRule"/>
</dbReference>
<feature type="domain" description="R3H" evidence="4">
    <location>
        <begin position="197"/>
        <end position="263"/>
    </location>
</feature>
<dbReference type="AlphaFoldDB" id="A0A8T2PRI6"/>
<dbReference type="PANTHER" id="PTHR21678">
    <property type="entry name" value="GROWTH INHIBITION AND DIFFERENTIATION RELATED PROTEIN 88"/>
    <property type="match status" value="1"/>
</dbReference>
<comment type="caution">
    <text evidence="5">The sequence shown here is derived from an EMBL/GenBank/DDBJ whole genome shotgun (WGS) entry which is preliminary data.</text>
</comment>
<dbReference type="EMBL" id="JAFBMS010000003">
    <property type="protein sequence ID" value="KAG9354012.1"/>
    <property type="molecule type" value="Genomic_DNA"/>
</dbReference>
<dbReference type="InterPro" id="IPR036867">
    <property type="entry name" value="R3H_dom_sf"/>
</dbReference>
<reference evidence="5" key="1">
    <citation type="thesis" date="2021" institute="BYU ScholarsArchive" country="Provo, UT, USA">
        <title>Applications of and Algorithms for Genome Assembly and Genomic Analyses with an Emphasis on Marine Teleosts.</title>
        <authorList>
            <person name="Pickett B.D."/>
        </authorList>
    </citation>
    <scope>NUCLEOTIDE SEQUENCE</scope>
    <source>
        <strain evidence="5">HI-2016</strain>
    </source>
</reference>
<dbReference type="SMART" id="SM00393">
    <property type="entry name" value="R3H"/>
    <property type="match status" value="1"/>
</dbReference>
<dbReference type="InterPro" id="IPR001374">
    <property type="entry name" value="R3H_dom"/>
</dbReference>
<evidence type="ECO:0000259" key="4">
    <source>
        <dbReference type="PROSITE" id="PS51061"/>
    </source>
</evidence>
<evidence type="ECO:0000256" key="2">
    <source>
        <dbReference type="ARBA" id="ARBA00023136"/>
    </source>
</evidence>
<dbReference type="PROSITE" id="PS51061">
    <property type="entry name" value="R3H"/>
    <property type="match status" value="1"/>
</dbReference>
<dbReference type="InterPro" id="IPR019383">
    <property type="entry name" value="Golgin_A_7/ERF4"/>
</dbReference>
<dbReference type="GO" id="GO:0016020">
    <property type="term" value="C:membrane"/>
    <property type="evidence" value="ECO:0007669"/>
    <property type="project" value="UniProtKB-SubCell"/>
</dbReference>
<dbReference type="Gene3D" id="3.30.70.330">
    <property type="match status" value="1"/>
</dbReference>
<dbReference type="Proteomes" id="UP000824540">
    <property type="component" value="Unassembled WGS sequence"/>
</dbReference>
<feature type="region of interest" description="Disordered" evidence="3">
    <location>
        <begin position="269"/>
        <end position="366"/>
    </location>
</feature>
<proteinExistence type="predicted"/>
<organism evidence="5 6">
    <name type="scientific">Albula glossodonta</name>
    <name type="common">roundjaw bonefish</name>
    <dbReference type="NCBI Taxonomy" id="121402"/>
    <lineage>
        <taxon>Eukaryota</taxon>
        <taxon>Metazoa</taxon>
        <taxon>Chordata</taxon>
        <taxon>Craniata</taxon>
        <taxon>Vertebrata</taxon>
        <taxon>Euteleostomi</taxon>
        <taxon>Actinopterygii</taxon>
        <taxon>Neopterygii</taxon>
        <taxon>Teleostei</taxon>
        <taxon>Albuliformes</taxon>
        <taxon>Albulidae</taxon>
        <taxon>Albula</taxon>
    </lineage>
</organism>
<dbReference type="InterPro" id="IPR012677">
    <property type="entry name" value="Nucleotide-bd_a/b_plait_sf"/>
</dbReference>
<evidence type="ECO:0000256" key="1">
    <source>
        <dbReference type="ARBA" id="ARBA00004370"/>
    </source>
</evidence>
<dbReference type="OrthoDB" id="5418203at2759"/>
<feature type="compositionally biased region" description="Basic and acidic residues" evidence="3">
    <location>
        <begin position="300"/>
        <end position="311"/>
    </location>
</feature>
<sequence>QTRFLPEHLVRSTHAKAEAGRDFNMAETHSLQDLRQQAAIAGKVFVQRDYSSGTICQFQTKFPSELETRIDKQQFEETIRTLNNLYAEAEKLGGKSYLEGCLACLTAYTVFLCMETHYEKVLKKIARYIQEQNDKIYAPRGLLLTDPIERGLRVSSSVIPLPLYQCCDLQPLQEKQICSATLAFPCVDGCYLPKQENDFVHTVIEELEAFLQRDEQKSILLFPPLPSRLRYLTHKTAENYPLLSTFSVGGAGWSRRVVVCFSHLRLPPEDSSDMEGGDCEQPREGGTRELAGVRSGGMESGKRDRVSETRQTRSRSHRRPDKAIYVPRAMRERVGPGSPAPPAPAKSTPPALPQPSPPAIASTSCSLSLSASEESCPDIPEALAPTTNEEPVSDCTNVLLGTAGDPLGPEGDGCPWEQTVSYFVAMSLDESLDDRSGSYSSVHPDAQLQVEGTKDSEEYIQEISAQLKEADFTIESVHSDYSGYENLWIGPGEFAHVIEIYDFPPVFKTEDLLDAFAEFSEGGLKIKWVDNTHALGVFSSEAAGMTFDTGVKFKLSIFVLVNLSDGYMHETITLQALCLQHPLVKVRSLYEGSKKSKGKALRRAEFIQPVKERPRTDTAVARRMVTRALGLPKPGSCGKRC</sequence>
<dbReference type="InterPro" id="IPR039884">
    <property type="entry name" value="R3HC1/R3HCL"/>
</dbReference>
<protein>
    <recommendedName>
        <fullName evidence="4">R3H domain-containing protein</fullName>
    </recommendedName>
</protein>
<accession>A0A8T2PRI6</accession>
<evidence type="ECO:0000256" key="3">
    <source>
        <dbReference type="SAM" id="MobiDB-lite"/>
    </source>
</evidence>
<dbReference type="Pfam" id="PF10256">
    <property type="entry name" value="Erf4"/>
    <property type="match status" value="1"/>
</dbReference>
<keyword evidence="6" id="KW-1185">Reference proteome</keyword>
<dbReference type="SUPFAM" id="SSF82708">
    <property type="entry name" value="R3H domain"/>
    <property type="match status" value="1"/>
</dbReference>
<gene>
    <name evidence="5" type="ORF">JZ751_012136</name>
</gene>
<name>A0A8T2PRI6_9TELE</name>
<keyword evidence="2" id="KW-0472">Membrane</keyword>
<evidence type="ECO:0000313" key="5">
    <source>
        <dbReference type="EMBL" id="KAG9354012.1"/>
    </source>
</evidence>
<dbReference type="Pfam" id="PF01424">
    <property type="entry name" value="R3H"/>
    <property type="match status" value="1"/>
</dbReference>